<dbReference type="EMBL" id="ML977497">
    <property type="protein sequence ID" value="KAF2134949.1"/>
    <property type="molecule type" value="Genomic_DNA"/>
</dbReference>
<evidence type="ECO:0000256" key="10">
    <source>
        <dbReference type="ARBA" id="ARBA00048048"/>
    </source>
</evidence>
<dbReference type="PANTHER" id="PTHR22883:SF23">
    <property type="entry name" value="PALMITOYLTRANSFERASE ZDHHC6"/>
    <property type="match status" value="1"/>
</dbReference>
<sequence length="386" mass="43688">MAPSVAGSQKSDARDNTAVEQGVGQAASVIVPLIELGAIAFETWVLVYLICVQYLINPSNDLRQNHNIQPRRSTGIALIVLYALLLLILLIAWMRLVQVIWSKQDLTPLGDISTEKGNTKAKWVDEYDAYVCDYEGKPLWCDKCHNWKPDRTHHCKELGRCVRKMDHYCPWAGGIVAESSHKFFQQFVTCGSLYTLYSLIVAAAFFSDRASKMNSRPGTWIAALVVPVVFFIFGSTMAYMTGYNLMINYTSVEGIQRGGIHNIAFLISRMPRDRSVPPTPPTPSKDEPDNLVPREDWPVLCTVQPSAGRTYVVMQTKPYEHPWYTGLMKGWKDTMGNSPIDWFLPTKMSPCKQKSRRGEFEWGEVVYDMARQYEKDNPGTRLSILS</sequence>
<evidence type="ECO:0000256" key="4">
    <source>
        <dbReference type="ARBA" id="ARBA00022989"/>
    </source>
</evidence>
<keyword evidence="4 11" id="KW-1133">Transmembrane helix</keyword>
<dbReference type="InterPro" id="IPR001594">
    <property type="entry name" value="Palmitoyltrfase_DHHC"/>
</dbReference>
<dbReference type="InterPro" id="IPR039859">
    <property type="entry name" value="PFA4/ZDH16/20/ERF2-like"/>
</dbReference>
<dbReference type="Pfam" id="PF01529">
    <property type="entry name" value="DHHC"/>
    <property type="match status" value="1"/>
</dbReference>
<dbReference type="GO" id="GO:0005783">
    <property type="term" value="C:endoplasmic reticulum"/>
    <property type="evidence" value="ECO:0007669"/>
    <property type="project" value="TreeGrafter"/>
</dbReference>
<feature type="transmembrane region" description="Helical" evidence="11">
    <location>
        <begin position="36"/>
        <end position="56"/>
    </location>
</feature>
<gene>
    <name evidence="14" type="ORF">P153DRAFT_278604</name>
</gene>
<dbReference type="OrthoDB" id="331948at2759"/>
<dbReference type="GO" id="GO:0016020">
    <property type="term" value="C:membrane"/>
    <property type="evidence" value="ECO:0007669"/>
    <property type="project" value="UniProtKB-SubCell"/>
</dbReference>
<dbReference type="AlphaFoldDB" id="A0A6A6ASL8"/>
<dbReference type="GeneID" id="54403394"/>
<organism evidence="14 15">
    <name type="scientific">Dothidotthia symphoricarpi CBS 119687</name>
    <dbReference type="NCBI Taxonomy" id="1392245"/>
    <lineage>
        <taxon>Eukaryota</taxon>
        <taxon>Fungi</taxon>
        <taxon>Dikarya</taxon>
        <taxon>Ascomycota</taxon>
        <taxon>Pezizomycotina</taxon>
        <taxon>Dothideomycetes</taxon>
        <taxon>Pleosporomycetidae</taxon>
        <taxon>Pleosporales</taxon>
        <taxon>Dothidotthiaceae</taxon>
        <taxon>Dothidotthia</taxon>
    </lineage>
</organism>
<proteinExistence type="inferred from homology"/>
<name>A0A6A6ASL8_9PLEO</name>
<keyword evidence="3 11" id="KW-0812">Transmembrane</keyword>
<comment type="subcellular location">
    <subcellularLocation>
        <location evidence="1">Membrane</location>
        <topology evidence="1">Multi-pass membrane protein</topology>
    </subcellularLocation>
</comment>
<dbReference type="EC" id="2.3.1.225" evidence="11"/>
<evidence type="ECO:0000256" key="11">
    <source>
        <dbReference type="RuleBase" id="RU079119"/>
    </source>
</evidence>
<dbReference type="Proteomes" id="UP000799771">
    <property type="component" value="Unassembled WGS sequence"/>
</dbReference>
<evidence type="ECO:0000256" key="8">
    <source>
        <dbReference type="ARBA" id="ARBA00023315"/>
    </source>
</evidence>
<keyword evidence="8 11" id="KW-0012">Acyltransferase</keyword>
<comment type="similarity">
    <text evidence="9">Belongs to the DHHC palmitoyltransferase family. PFA5 subfamily.</text>
</comment>
<evidence type="ECO:0000256" key="1">
    <source>
        <dbReference type="ARBA" id="ARBA00004141"/>
    </source>
</evidence>
<evidence type="ECO:0000256" key="9">
    <source>
        <dbReference type="ARBA" id="ARBA00038298"/>
    </source>
</evidence>
<dbReference type="PANTHER" id="PTHR22883">
    <property type="entry name" value="ZINC FINGER DHHC DOMAIN CONTAINING PROTEIN"/>
    <property type="match status" value="1"/>
</dbReference>
<evidence type="ECO:0000313" key="15">
    <source>
        <dbReference type="Proteomes" id="UP000799771"/>
    </source>
</evidence>
<feature type="region of interest" description="Disordered" evidence="12">
    <location>
        <begin position="271"/>
        <end position="292"/>
    </location>
</feature>
<keyword evidence="5 11" id="KW-0472">Membrane</keyword>
<evidence type="ECO:0000256" key="5">
    <source>
        <dbReference type="ARBA" id="ARBA00023136"/>
    </source>
</evidence>
<feature type="transmembrane region" description="Helical" evidence="11">
    <location>
        <begin position="218"/>
        <end position="240"/>
    </location>
</feature>
<evidence type="ECO:0000259" key="13">
    <source>
        <dbReference type="Pfam" id="PF01529"/>
    </source>
</evidence>
<comment type="catalytic activity">
    <reaction evidence="10 11">
        <text>L-cysteinyl-[protein] + hexadecanoyl-CoA = S-hexadecanoyl-L-cysteinyl-[protein] + CoA</text>
        <dbReference type="Rhea" id="RHEA:36683"/>
        <dbReference type="Rhea" id="RHEA-COMP:10131"/>
        <dbReference type="Rhea" id="RHEA-COMP:11032"/>
        <dbReference type="ChEBI" id="CHEBI:29950"/>
        <dbReference type="ChEBI" id="CHEBI:57287"/>
        <dbReference type="ChEBI" id="CHEBI:57379"/>
        <dbReference type="ChEBI" id="CHEBI:74151"/>
        <dbReference type="EC" id="2.3.1.225"/>
    </reaction>
</comment>
<keyword evidence="2 11" id="KW-0808">Transferase</keyword>
<dbReference type="PROSITE" id="PS50216">
    <property type="entry name" value="DHHC"/>
    <property type="match status" value="1"/>
</dbReference>
<accession>A0A6A6ASL8</accession>
<evidence type="ECO:0000256" key="7">
    <source>
        <dbReference type="ARBA" id="ARBA00023288"/>
    </source>
</evidence>
<evidence type="ECO:0000256" key="6">
    <source>
        <dbReference type="ARBA" id="ARBA00023139"/>
    </source>
</evidence>
<dbReference type="GO" id="GO:0005794">
    <property type="term" value="C:Golgi apparatus"/>
    <property type="evidence" value="ECO:0007669"/>
    <property type="project" value="TreeGrafter"/>
</dbReference>
<feature type="transmembrane region" description="Helical" evidence="11">
    <location>
        <begin position="183"/>
        <end position="206"/>
    </location>
</feature>
<evidence type="ECO:0000256" key="3">
    <source>
        <dbReference type="ARBA" id="ARBA00022692"/>
    </source>
</evidence>
<keyword evidence="7" id="KW-0449">Lipoprotein</keyword>
<comment type="domain">
    <text evidence="11">The DHHC domain is required for palmitoyltransferase activity.</text>
</comment>
<dbReference type="GO" id="GO:0019706">
    <property type="term" value="F:protein-cysteine S-palmitoyltransferase activity"/>
    <property type="evidence" value="ECO:0007669"/>
    <property type="project" value="UniProtKB-EC"/>
</dbReference>
<protein>
    <recommendedName>
        <fullName evidence="11">Palmitoyltransferase</fullName>
        <ecNumber evidence="11">2.3.1.225</ecNumber>
    </recommendedName>
</protein>
<dbReference type="GO" id="GO:0006612">
    <property type="term" value="P:protein targeting to membrane"/>
    <property type="evidence" value="ECO:0007669"/>
    <property type="project" value="TreeGrafter"/>
</dbReference>
<dbReference type="RefSeq" id="XP_033529336.1">
    <property type="nucleotide sequence ID" value="XM_033662962.1"/>
</dbReference>
<keyword evidence="6" id="KW-0564">Palmitate</keyword>
<feature type="domain" description="Palmitoyltransferase DHHC" evidence="13">
    <location>
        <begin position="137"/>
        <end position="256"/>
    </location>
</feature>
<reference evidence="14" key="1">
    <citation type="journal article" date="2020" name="Stud. Mycol.">
        <title>101 Dothideomycetes genomes: a test case for predicting lifestyles and emergence of pathogens.</title>
        <authorList>
            <person name="Haridas S."/>
            <person name="Albert R."/>
            <person name="Binder M."/>
            <person name="Bloem J."/>
            <person name="Labutti K."/>
            <person name="Salamov A."/>
            <person name="Andreopoulos B."/>
            <person name="Baker S."/>
            <person name="Barry K."/>
            <person name="Bills G."/>
            <person name="Bluhm B."/>
            <person name="Cannon C."/>
            <person name="Castanera R."/>
            <person name="Culley D."/>
            <person name="Daum C."/>
            <person name="Ezra D."/>
            <person name="Gonzalez J."/>
            <person name="Henrissat B."/>
            <person name="Kuo A."/>
            <person name="Liang C."/>
            <person name="Lipzen A."/>
            <person name="Lutzoni F."/>
            <person name="Magnuson J."/>
            <person name="Mondo S."/>
            <person name="Nolan M."/>
            <person name="Ohm R."/>
            <person name="Pangilinan J."/>
            <person name="Park H.-J."/>
            <person name="Ramirez L."/>
            <person name="Alfaro M."/>
            <person name="Sun H."/>
            <person name="Tritt A."/>
            <person name="Yoshinaga Y."/>
            <person name="Zwiers L.-H."/>
            <person name="Turgeon B."/>
            <person name="Goodwin S."/>
            <person name="Spatafora J."/>
            <person name="Crous P."/>
            <person name="Grigoriev I."/>
        </authorList>
    </citation>
    <scope>NUCLEOTIDE SEQUENCE</scope>
    <source>
        <strain evidence="14">CBS 119687</strain>
    </source>
</reference>
<evidence type="ECO:0000256" key="12">
    <source>
        <dbReference type="SAM" id="MobiDB-lite"/>
    </source>
</evidence>
<evidence type="ECO:0000256" key="2">
    <source>
        <dbReference type="ARBA" id="ARBA00022679"/>
    </source>
</evidence>
<feature type="transmembrane region" description="Helical" evidence="11">
    <location>
        <begin position="76"/>
        <end position="96"/>
    </location>
</feature>
<keyword evidence="15" id="KW-1185">Reference proteome</keyword>
<evidence type="ECO:0000313" key="14">
    <source>
        <dbReference type="EMBL" id="KAF2134949.1"/>
    </source>
</evidence>